<dbReference type="Gene3D" id="1.10.472.10">
    <property type="entry name" value="Cyclin-like"/>
    <property type="match status" value="1"/>
</dbReference>
<name>A0A835US39_VANPL</name>
<reference evidence="2 3" key="1">
    <citation type="journal article" date="2020" name="Nat. Food">
        <title>A phased Vanilla planifolia genome enables genetic improvement of flavour and production.</title>
        <authorList>
            <person name="Hasing T."/>
            <person name="Tang H."/>
            <person name="Brym M."/>
            <person name="Khazi F."/>
            <person name="Huang T."/>
            <person name="Chambers A.H."/>
        </authorList>
    </citation>
    <scope>NUCLEOTIDE SEQUENCE [LARGE SCALE GENOMIC DNA]</scope>
    <source>
        <tissue evidence="2">Leaf</tissue>
    </source>
</reference>
<protein>
    <recommendedName>
        <fullName evidence="1">Cyclin N-terminal domain-containing protein</fullName>
    </recommendedName>
</protein>
<organism evidence="2 3">
    <name type="scientific">Vanilla planifolia</name>
    <name type="common">Vanilla</name>
    <dbReference type="NCBI Taxonomy" id="51239"/>
    <lineage>
        <taxon>Eukaryota</taxon>
        <taxon>Viridiplantae</taxon>
        <taxon>Streptophyta</taxon>
        <taxon>Embryophyta</taxon>
        <taxon>Tracheophyta</taxon>
        <taxon>Spermatophyta</taxon>
        <taxon>Magnoliopsida</taxon>
        <taxon>Liliopsida</taxon>
        <taxon>Asparagales</taxon>
        <taxon>Orchidaceae</taxon>
        <taxon>Vanilloideae</taxon>
        <taxon>Vanilleae</taxon>
        <taxon>Vanilla</taxon>
    </lineage>
</organism>
<dbReference type="OrthoDB" id="1934346at2759"/>
<sequence length="108" mass="12393">MVSVLELSSNSLARLRRRLLEFLLHPPRKAELFNDDECWLLNPLTESNLQLFALVSIWISSKLHDSRPLSVKSLKSLGDVLITDQCFTTRDFAEAERVFMEVQSSDVD</sequence>
<dbReference type="EMBL" id="JADCNL010000008">
    <property type="protein sequence ID" value="KAG0469706.1"/>
    <property type="molecule type" value="Genomic_DNA"/>
</dbReference>
<dbReference type="InterPro" id="IPR036915">
    <property type="entry name" value="Cyclin-like_sf"/>
</dbReference>
<accession>A0A835US39</accession>
<dbReference type="AlphaFoldDB" id="A0A835US39"/>
<dbReference type="Pfam" id="PF00134">
    <property type="entry name" value="Cyclin_N"/>
    <property type="match status" value="1"/>
</dbReference>
<dbReference type="Proteomes" id="UP000636800">
    <property type="component" value="Unassembled WGS sequence"/>
</dbReference>
<proteinExistence type="predicted"/>
<keyword evidence="3" id="KW-1185">Reference proteome</keyword>
<evidence type="ECO:0000259" key="1">
    <source>
        <dbReference type="Pfam" id="PF00134"/>
    </source>
</evidence>
<dbReference type="SUPFAM" id="SSF47954">
    <property type="entry name" value="Cyclin-like"/>
    <property type="match status" value="1"/>
</dbReference>
<evidence type="ECO:0000313" key="3">
    <source>
        <dbReference type="Proteomes" id="UP000636800"/>
    </source>
</evidence>
<dbReference type="InterPro" id="IPR006671">
    <property type="entry name" value="Cyclin_N"/>
</dbReference>
<comment type="caution">
    <text evidence="2">The sequence shown here is derived from an EMBL/GenBank/DDBJ whole genome shotgun (WGS) entry which is preliminary data.</text>
</comment>
<gene>
    <name evidence="2" type="ORF">HPP92_016406</name>
</gene>
<evidence type="ECO:0000313" key="2">
    <source>
        <dbReference type="EMBL" id="KAG0469706.1"/>
    </source>
</evidence>
<feature type="domain" description="Cyclin N-terminal" evidence="1">
    <location>
        <begin position="43"/>
        <end position="101"/>
    </location>
</feature>